<dbReference type="GO" id="GO:0005886">
    <property type="term" value="C:plasma membrane"/>
    <property type="evidence" value="ECO:0007669"/>
    <property type="project" value="TreeGrafter"/>
</dbReference>
<evidence type="ECO:0008006" key="3">
    <source>
        <dbReference type="Google" id="ProtNLM"/>
    </source>
</evidence>
<organism evidence="1 2">
    <name type="scientific">Tigriopus californicus</name>
    <name type="common">Marine copepod</name>
    <dbReference type="NCBI Taxonomy" id="6832"/>
    <lineage>
        <taxon>Eukaryota</taxon>
        <taxon>Metazoa</taxon>
        <taxon>Ecdysozoa</taxon>
        <taxon>Arthropoda</taxon>
        <taxon>Crustacea</taxon>
        <taxon>Multicrustacea</taxon>
        <taxon>Hexanauplia</taxon>
        <taxon>Copepoda</taxon>
        <taxon>Harpacticoida</taxon>
        <taxon>Harpacticidae</taxon>
        <taxon>Tigriopus</taxon>
    </lineage>
</organism>
<sequence length="256" mass="28417">MANLSPGNFIEIGSGSRTSNTFLLERTNNWTGLLVEPDERSFATYLSCHRNVSLLNSCISRDQYVERTNFILHKGGGSRATYSLPKRYLPGFKHVAETCFPLYSIMLAINRTNIGVLSLKSGYEEDAILASLPWDKVNISLVAVPVTHFVDRGAAVRKTLTRNNYEVVALAMGKFDIIAVKKPELLSLKSGYEEDAILASLPWDKVNISLVAVPVTHFVDRGAAVRKTLTRNNYEVVALAMGKFDIIAVKKPERKP</sequence>
<proteinExistence type="predicted"/>
<dbReference type="GO" id="GO:0005789">
    <property type="term" value="C:endoplasmic reticulum membrane"/>
    <property type="evidence" value="ECO:0007669"/>
    <property type="project" value="TreeGrafter"/>
</dbReference>
<evidence type="ECO:0000313" key="1">
    <source>
        <dbReference type="EMBL" id="TRY77224.1"/>
    </source>
</evidence>
<keyword evidence="2" id="KW-1185">Reference proteome</keyword>
<dbReference type="PANTHER" id="PTHR34009">
    <property type="entry name" value="PROTEIN STAR"/>
    <property type="match status" value="1"/>
</dbReference>
<reference evidence="1 2" key="1">
    <citation type="journal article" date="2018" name="Nat. Ecol. Evol.">
        <title>Genomic signatures of mitonuclear coevolution across populations of Tigriopus californicus.</title>
        <authorList>
            <person name="Barreto F.S."/>
            <person name="Watson E.T."/>
            <person name="Lima T.G."/>
            <person name="Willett C.S."/>
            <person name="Edmands S."/>
            <person name="Li W."/>
            <person name="Burton R.S."/>
        </authorList>
    </citation>
    <scope>NUCLEOTIDE SEQUENCE [LARGE SCALE GENOMIC DNA]</scope>
    <source>
        <strain evidence="1 2">San Diego</strain>
    </source>
</reference>
<dbReference type="GO" id="GO:0005794">
    <property type="term" value="C:Golgi apparatus"/>
    <property type="evidence" value="ECO:0007669"/>
    <property type="project" value="TreeGrafter"/>
</dbReference>
<accession>A0A553PHS3</accession>
<dbReference type="GO" id="GO:0006888">
    <property type="term" value="P:endoplasmic reticulum to Golgi vesicle-mediated transport"/>
    <property type="evidence" value="ECO:0007669"/>
    <property type="project" value="TreeGrafter"/>
</dbReference>
<dbReference type="GO" id="GO:0016197">
    <property type="term" value="P:endosomal transport"/>
    <property type="evidence" value="ECO:0007669"/>
    <property type="project" value="TreeGrafter"/>
</dbReference>
<dbReference type="InterPro" id="IPR053202">
    <property type="entry name" value="EGF_Rcpt_Signaling_Reg"/>
</dbReference>
<protein>
    <recommendedName>
        <fullName evidence="3">Methyltransferase FkbM domain-containing protein</fullName>
    </recommendedName>
</protein>
<comment type="caution">
    <text evidence="1">The sequence shown here is derived from an EMBL/GenBank/DDBJ whole genome shotgun (WGS) entry which is preliminary data.</text>
</comment>
<gene>
    <name evidence="1" type="ORF">TCAL_10568</name>
</gene>
<dbReference type="GO" id="GO:0031902">
    <property type="term" value="C:late endosome membrane"/>
    <property type="evidence" value="ECO:0007669"/>
    <property type="project" value="TreeGrafter"/>
</dbReference>
<dbReference type="EMBL" id="VCGU01000004">
    <property type="protein sequence ID" value="TRY77224.1"/>
    <property type="molecule type" value="Genomic_DNA"/>
</dbReference>
<dbReference type="PANTHER" id="PTHR34009:SF2">
    <property type="entry name" value="PROTEIN STAR"/>
    <property type="match status" value="1"/>
</dbReference>
<dbReference type="Proteomes" id="UP000318571">
    <property type="component" value="Chromosome 5"/>
</dbReference>
<evidence type="ECO:0000313" key="2">
    <source>
        <dbReference type="Proteomes" id="UP000318571"/>
    </source>
</evidence>
<dbReference type="AlphaFoldDB" id="A0A553PHS3"/>
<name>A0A553PHS3_TIGCA</name>